<keyword evidence="2" id="KW-1185">Reference proteome</keyword>
<evidence type="ECO:0000313" key="1">
    <source>
        <dbReference type="EMBL" id="RIH90135.1"/>
    </source>
</evidence>
<protein>
    <submittedName>
        <fullName evidence="1">Uncharacterized protein</fullName>
    </submittedName>
</protein>
<dbReference type="Proteomes" id="UP000265800">
    <property type="component" value="Unassembled WGS sequence"/>
</dbReference>
<accession>A0A399F2Y8</accession>
<comment type="caution">
    <text evidence="1">The sequence shown here is derived from an EMBL/GenBank/DDBJ whole genome shotgun (WGS) entry which is preliminary data.</text>
</comment>
<sequence length="88" mass="10278">MRKLYIPRLTIQLEGKADKERLQESEELYEEYAREAGYQIVWCTTSEAVTITLFEAREGEGYELAQQAFMDGLARYMEARGIPPVRLR</sequence>
<dbReference type="AlphaFoldDB" id="A0A399F2Y8"/>
<organism evidence="1 2">
    <name type="scientific">Meiothermus luteus</name>
    <dbReference type="NCBI Taxonomy" id="2026184"/>
    <lineage>
        <taxon>Bacteria</taxon>
        <taxon>Thermotogati</taxon>
        <taxon>Deinococcota</taxon>
        <taxon>Deinococci</taxon>
        <taxon>Thermales</taxon>
        <taxon>Thermaceae</taxon>
        <taxon>Meiothermus</taxon>
    </lineage>
</organism>
<name>A0A399F2Y8_9DEIN</name>
<gene>
    <name evidence="1" type="ORF">Mlute_00057</name>
</gene>
<evidence type="ECO:0000313" key="2">
    <source>
        <dbReference type="Proteomes" id="UP000265800"/>
    </source>
</evidence>
<proteinExistence type="predicted"/>
<dbReference type="RefSeq" id="WP_119358782.1">
    <property type="nucleotide sequence ID" value="NZ_QWKZ01000001.1"/>
</dbReference>
<reference evidence="1 2" key="1">
    <citation type="submission" date="2018-08" db="EMBL/GenBank/DDBJ databases">
        <title>Meiothermus luteus KCTC 52599 genome sequencing project.</title>
        <authorList>
            <person name="Da Costa M.S."/>
            <person name="Albuquerque L."/>
            <person name="Raposo P."/>
            <person name="Froufe H.J.C."/>
            <person name="Barroso C.S."/>
            <person name="Egas C."/>
        </authorList>
    </citation>
    <scope>NUCLEOTIDE SEQUENCE [LARGE SCALE GENOMIC DNA]</scope>
    <source>
        <strain evidence="1 2">KCTC 52599</strain>
    </source>
</reference>
<dbReference type="EMBL" id="QWKZ01000001">
    <property type="protein sequence ID" value="RIH90135.1"/>
    <property type="molecule type" value="Genomic_DNA"/>
</dbReference>